<dbReference type="PANTHER" id="PTHR45642">
    <property type="entry name" value="GDSL ESTERASE/LIPASE EXL3"/>
    <property type="match status" value="1"/>
</dbReference>
<evidence type="ECO:0000256" key="2">
    <source>
        <dbReference type="ARBA" id="ARBA00022729"/>
    </source>
</evidence>
<organism evidence="3 4">
    <name type="scientific">Punica granatum</name>
    <name type="common">Pomegranate</name>
    <dbReference type="NCBI Taxonomy" id="22663"/>
    <lineage>
        <taxon>Eukaryota</taxon>
        <taxon>Viridiplantae</taxon>
        <taxon>Streptophyta</taxon>
        <taxon>Embryophyta</taxon>
        <taxon>Tracheophyta</taxon>
        <taxon>Spermatophyta</taxon>
        <taxon>Magnoliopsida</taxon>
        <taxon>eudicotyledons</taxon>
        <taxon>Gunneridae</taxon>
        <taxon>Pentapetalae</taxon>
        <taxon>rosids</taxon>
        <taxon>malvids</taxon>
        <taxon>Myrtales</taxon>
        <taxon>Lythraceae</taxon>
        <taxon>Punica</taxon>
    </lineage>
</organism>
<evidence type="ECO:0000313" key="3">
    <source>
        <dbReference type="EMBL" id="OWM66404.1"/>
    </source>
</evidence>
<gene>
    <name evidence="3" type="ORF">CDL15_Pgr013621</name>
</gene>
<sequence length="92" mass="10515">MQRLYGKGARKFAVVRLPPVGCLPVEVTTHSISNILYVEQENIDSQGYNTKLEDLVSRLNSQHSGIHIEYVDIYNPMAELLEDPKRFDKIIV</sequence>
<dbReference type="EMBL" id="MTKT01005554">
    <property type="protein sequence ID" value="OWM66404.1"/>
    <property type="molecule type" value="Genomic_DNA"/>
</dbReference>
<dbReference type="Proteomes" id="UP000197138">
    <property type="component" value="Unassembled WGS sequence"/>
</dbReference>
<name>A0A218W0P8_PUNGR</name>
<evidence type="ECO:0000313" key="4">
    <source>
        <dbReference type="Proteomes" id="UP000197138"/>
    </source>
</evidence>
<dbReference type="PANTHER" id="PTHR45642:SF139">
    <property type="entry name" value="SGNH HYDROLASE-TYPE ESTERASE DOMAIN-CONTAINING PROTEIN"/>
    <property type="match status" value="1"/>
</dbReference>
<accession>A0A218W0P8</accession>
<dbReference type="Pfam" id="PF00657">
    <property type="entry name" value="Lipase_GDSL"/>
    <property type="match status" value="1"/>
</dbReference>
<reference evidence="4" key="1">
    <citation type="journal article" date="2017" name="Plant J.">
        <title>The pomegranate (Punica granatum L.) genome and the genomics of punicalagin biosynthesis.</title>
        <authorList>
            <person name="Qin G."/>
            <person name="Xu C."/>
            <person name="Ming R."/>
            <person name="Tang H."/>
            <person name="Guyot R."/>
            <person name="Kramer E.M."/>
            <person name="Hu Y."/>
            <person name="Yi X."/>
            <person name="Qi Y."/>
            <person name="Xu X."/>
            <person name="Gao Z."/>
            <person name="Pan H."/>
            <person name="Jian J."/>
            <person name="Tian Y."/>
            <person name="Yue Z."/>
            <person name="Xu Y."/>
        </authorList>
    </citation>
    <scope>NUCLEOTIDE SEQUENCE [LARGE SCALE GENOMIC DNA]</scope>
    <source>
        <strain evidence="4">cv. Dabenzi</strain>
    </source>
</reference>
<dbReference type="InterPro" id="IPR036514">
    <property type="entry name" value="SGNH_hydro_sf"/>
</dbReference>
<dbReference type="InterPro" id="IPR001087">
    <property type="entry name" value="GDSL"/>
</dbReference>
<dbReference type="GO" id="GO:0016788">
    <property type="term" value="F:hydrolase activity, acting on ester bonds"/>
    <property type="evidence" value="ECO:0007669"/>
    <property type="project" value="InterPro"/>
</dbReference>
<proteinExistence type="inferred from homology"/>
<comment type="caution">
    <text evidence="3">The sequence shown here is derived from an EMBL/GenBank/DDBJ whole genome shotgun (WGS) entry which is preliminary data.</text>
</comment>
<protein>
    <submittedName>
        <fullName evidence="3">Uncharacterized protein</fullName>
    </submittedName>
</protein>
<evidence type="ECO:0000256" key="1">
    <source>
        <dbReference type="ARBA" id="ARBA00008668"/>
    </source>
</evidence>
<dbReference type="Gene3D" id="3.40.50.1110">
    <property type="entry name" value="SGNH hydrolase"/>
    <property type="match status" value="1"/>
</dbReference>
<dbReference type="InterPro" id="IPR050592">
    <property type="entry name" value="GDSL_lipolytic_enzyme"/>
</dbReference>
<dbReference type="AlphaFoldDB" id="A0A218W0P8"/>
<keyword evidence="2" id="KW-0732">Signal</keyword>
<comment type="similarity">
    <text evidence="1">Belongs to the 'GDSL' lipolytic enzyme family.</text>
</comment>